<evidence type="ECO:0008006" key="3">
    <source>
        <dbReference type="Google" id="ProtNLM"/>
    </source>
</evidence>
<dbReference type="SUPFAM" id="SSF54427">
    <property type="entry name" value="NTF2-like"/>
    <property type="match status" value="1"/>
</dbReference>
<sequence>MIPVNKGAPMDLTAYPETISALTLASDQYEEALAQNDVTALDALFSNQPNVIRLGATENLFGPEEIAAFRRERTDGAPPRERLRRDIISLGADAGCVTILFRNLHNGRIGRQSQTWIRQDAAWKVIVAHVSFLA</sequence>
<gene>
    <name evidence="1" type="ORF">ABO01nite_13290</name>
</gene>
<dbReference type="Gene3D" id="3.10.450.50">
    <property type="match status" value="1"/>
</dbReference>
<dbReference type="InterPro" id="IPR032710">
    <property type="entry name" value="NTF2-like_dom_sf"/>
</dbReference>
<name>A0AAN4U2D7_9PROT</name>
<dbReference type="Proteomes" id="UP000321287">
    <property type="component" value="Unassembled WGS sequence"/>
</dbReference>
<organism evidence="1 2">
    <name type="scientific">Asaia bogorensis NBRC 16594</name>
    <dbReference type="NCBI Taxonomy" id="1231624"/>
    <lineage>
        <taxon>Bacteria</taxon>
        <taxon>Pseudomonadati</taxon>
        <taxon>Pseudomonadota</taxon>
        <taxon>Alphaproteobacteria</taxon>
        <taxon>Acetobacterales</taxon>
        <taxon>Acetobacteraceae</taxon>
        <taxon>Asaia</taxon>
    </lineage>
</organism>
<protein>
    <recommendedName>
        <fullName evidence="3">DUF4440 domain-containing protein</fullName>
    </recommendedName>
</protein>
<dbReference type="InterPro" id="IPR024507">
    <property type="entry name" value="AtzH-like"/>
</dbReference>
<dbReference type="Pfam" id="PF11533">
    <property type="entry name" value="AtzH-like"/>
    <property type="match status" value="1"/>
</dbReference>
<keyword evidence="2" id="KW-1185">Reference proteome</keyword>
<accession>A0AAN4U2D7</accession>
<dbReference type="AlphaFoldDB" id="A0AAN4U2D7"/>
<proteinExistence type="predicted"/>
<dbReference type="KEGG" id="abg:Asbog_00672"/>
<evidence type="ECO:0000313" key="2">
    <source>
        <dbReference type="Proteomes" id="UP000321287"/>
    </source>
</evidence>
<dbReference type="EMBL" id="BJVS01000003">
    <property type="protein sequence ID" value="GEL53322.1"/>
    <property type="molecule type" value="Genomic_DNA"/>
</dbReference>
<evidence type="ECO:0000313" key="1">
    <source>
        <dbReference type="EMBL" id="GEL53322.1"/>
    </source>
</evidence>
<comment type="caution">
    <text evidence="1">The sequence shown here is derived from an EMBL/GenBank/DDBJ whole genome shotgun (WGS) entry which is preliminary data.</text>
</comment>
<reference evidence="1 2" key="1">
    <citation type="submission" date="2019-07" db="EMBL/GenBank/DDBJ databases">
        <title>Whole genome shotgun sequence of Asaia bogorensis NBRC 16594.</title>
        <authorList>
            <person name="Hosoyama A."/>
            <person name="Uohara A."/>
            <person name="Ohji S."/>
            <person name="Ichikawa N."/>
        </authorList>
    </citation>
    <scope>NUCLEOTIDE SEQUENCE [LARGE SCALE GENOMIC DNA]</scope>
    <source>
        <strain evidence="1 2">NBRC 16594</strain>
    </source>
</reference>